<organism evidence="6 7">
    <name type="scientific">Maylandia zebra</name>
    <name type="common">zebra mbuna</name>
    <dbReference type="NCBI Taxonomy" id="106582"/>
    <lineage>
        <taxon>Eukaryota</taxon>
        <taxon>Metazoa</taxon>
        <taxon>Chordata</taxon>
        <taxon>Craniata</taxon>
        <taxon>Vertebrata</taxon>
        <taxon>Euteleostomi</taxon>
        <taxon>Actinopterygii</taxon>
        <taxon>Neopterygii</taxon>
        <taxon>Teleostei</taxon>
        <taxon>Neoteleostei</taxon>
        <taxon>Acanthomorphata</taxon>
        <taxon>Ovalentaria</taxon>
        <taxon>Cichlomorphae</taxon>
        <taxon>Cichliformes</taxon>
        <taxon>Cichlidae</taxon>
        <taxon>African cichlids</taxon>
        <taxon>Pseudocrenilabrinae</taxon>
        <taxon>Haplochromini</taxon>
        <taxon>Maylandia</taxon>
        <taxon>Maylandia zebra complex</taxon>
    </lineage>
</organism>
<dbReference type="OrthoDB" id="6134317at2759"/>
<dbReference type="Gene3D" id="1.10.1450.10">
    <property type="entry name" value="Tetraspanin"/>
    <property type="match status" value="1"/>
</dbReference>
<protein>
    <submittedName>
        <fullName evidence="6">Tetraspanin-8</fullName>
    </submittedName>
</protein>
<dbReference type="SUPFAM" id="SSF48652">
    <property type="entry name" value="Tetraspanin"/>
    <property type="match status" value="1"/>
</dbReference>
<comment type="subcellular location">
    <subcellularLocation>
        <location evidence="1">Membrane</location>
        <topology evidence="1">Multi-pass membrane protein</topology>
    </subcellularLocation>
</comment>
<dbReference type="GO" id="GO:0005886">
    <property type="term" value="C:plasma membrane"/>
    <property type="evidence" value="ECO:0007669"/>
    <property type="project" value="TreeGrafter"/>
</dbReference>
<keyword evidence="3 5" id="KW-1133">Transmembrane helix</keyword>
<feature type="transmembrane region" description="Helical" evidence="5">
    <location>
        <begin position="49"/>
        <end position="68"/>
    </location>
</feature>
<reference evidence="6" key="2">
    <citation type="submission" date="2025-09" db="UniProtKB">
        <authorList>
            <consortium name="Ensembl"/>
        </authorList>
    </citation>
    <scope>IDENTIFICATION</scope>
</reference>
<dbReference type="InterPro" id="IPR008952">
    <property type="entry name" value="Tetraspanin_EC2_sf"/>
</dbReference>
<name>A0A3P9D0C8_9CICH</name>
<dbReference type="GeneID" id="101476195"/>
<dbReference type="Pfam" id="PF00335">
    <property type="entry name" value="Tetraspanin"/>
    <property type="match status" value="1"/>
</dbReference>
<evidence type="ECO:0000256" key="5">
    <source>
        <dbReference type="SAM" id="Phobius"/>
    </source>
</evidence>
<keyword evidence="4 5" id="KW-0472">Membrane</keyword>
<dbReference type="RefSeq" id="XP_004566535.1">
    <property type="nucleotide sequence ID" value="XM_004566478.1"/>
</dbReference>
<proteinExistence type="predicted"/>
<feature type="transmembrane region" description="Helical" evidence="5">
    <location>
        <begin position="7"/>
        <end position="29"/>
    </location>
</feature>
<evidence type="ECO:0000313" key="7">
    <source>
        <dbReference type="Proteomes" id="UP000265160"/>
    </source>
</evidence>
<keyword evidence="7" id="KW-1185">Reference proteome</keyword>
<evidence type="ECO:0000256" key="1">
    <source>
        <dbReference type="ARBA" id="ARBA00004141"/>
    </source>
</evidence>
<dbReference type="AlphaFoldDB" id="A0A3P9D0C8"/>
<dbReference type="PANTHER" id="PTHR19282:SF456">
    <property type="entry name" value="CD63 MOLECULE"/>
    <property type="match status" value="1"/>
</dbReference>
<sequence length="245" mass="27241">MGKINGCLKCIFVFFNVLFAIVGFGLIYGLLQTSTHKEEFSSLDLPDMIWGWLFAIGVLGISSLGIFATCCESIIGLKLFASFMGIGMIIMFYGGINVATGRNEIETALQNELQKANIREEVIRSMVEKIQSNFHCCGIRNATDWGNNIPDSCECISSNTGYAMNGRSNSLRCKSKPQGTSGPHEIYEQPCYDIILELLNLFFNILFGFFFGFAVIALLGLLITICMINQVKSDDSRGSMYLRKY</sequence>
<dbReference type="KEGG" id="mze:101476195"/>
<reference evidence="6" key="1">
    <citation type="submission" date="2025-08" db="UniProtKB">
        <authorList>
            <consortium name="Ensembl"/>
        </authorList>
    </citation>
    <scope>IDENTIFICATION</scope>
</reference>
<evidence type="ECO:0000313" key="6">
    <source>
        <dbReference type="Ensembl" id="ENSMZEP00005028100.1"/>
    </source>
</evidence>
<dbReference type="PANTHER" id="PTHR19282">
    <property type="entry name" value="TETRASPANIN"/>
    <property type="match status" value="1"/>
</dbReference>
<accession>A0A3P9D0C8</accession>
<feature type="transmembrane region" description="Helical" evidence="5">
    <location>
        <begin position="75"/>
        <end position="96"/>
    </location>
</feature>
<dbReference type="Ensembl" id="ENSMZET00005028996.1">
    <property type="protein sequence ID" value="ENSMZEP00005028100.1"/>
    <property type="gene ID" value="ENSMZEG00005020968.1"/>
</dbReference>
<dbReference type="GO" id="GO:1900746">
    <property type="term" value="P:regulation of vascular endothelial growth factor signaling pathway"/>
    <property type="evidence" value="ECO:0007669"/>
    <property type="project" value="TreeGrafter"/>
</dbReference>
<keyword evidence="2 5" id="KW-0812">Transmembrane</keyword>
<evidence type="ECO:0000256" key="4">
    <source>
        <dbReference type="ARBA" id="ARBA00023136"/>
    </source>
</evidence>
<evidence type="ECO:0000256" key="2">
    <source>
        <dbReference type="ARBA" id="ARBA00022692"/>
    </source>
</evidence>
<evidence type="ECO:0000256" key="3">
    <source>
        <dbReference type="ARBA" id="ARBA00022989"/>
    </source>
</evidence>
<dbReference type="Proteomes" id="UP000265160">
    <property type="component" value="Unplaced"/>
</dbReference>
<dbReference type="InterPro" id="IPR018499">
    <property type="entry name" value="Tetraspanin/Peripherin"/>
</dbReference>
<feature type="transmembrane region" description="Helical" evidence="5">
    <location>
        <begin position="205"/>
        <end position="228"/>
    </location>
</feature>
<dbReference type="GeneTree" id="ENSGT00940000166983"/>